<dbReference type="SUPFAM" id="SSF55486">
    <property type="entry name" value="Metalloproteases ('zincins'), catalytic domain"/>
    <property type="match status" value="1"/>
</dbReference>
<name>A0ABW8DUX0_9PSED</name>
<dbReference type="SMART" id="SM00235">
    <property type="entry name" value="ZnMc"/>
    <property type="match status" value="1"/>
</dbReference>
<dbReference type="InterPro" id="IPR001506">
    <property type="entry name" value="Peptidase_M12A"/>
</dbReference>
<protein>
    <submittedName>
        <fullName evidence="3">M12 family metallopeptidase</fullName>
    </submittedName>
</protein>
<keyword evidence="4" id="KW-1185">Reference proteome</keyword>
<dbReference type="InterPro" id="IPR006026">
    <property type="entry name" value="Peptidase_Metallo"/>
</dbReference>
<feature type="compositionally biased region" description="Basic and acidic residues" evidence="1">
    <location>
        <begin position="30"/>
        <end position="44"/>
    </location>
</feature>
<feature type="compositionally biased region" description="Pro residues" evidence="1">
    <location>
        <begin position="9"/>
        <end position="18"/>
    </location>
</feature>
<accession>A0ABW8DUX0</accession>
<dbReference type="PRINTS" id="PR00480">
    <property type="entry name" value="ASTACIN"/>
</dbReference>
<comment type="caution">
    <text evidence="3">The sequence shown here is derived from an EMBL/GenBank/DDBJ whole genome shotgun (WGS) entry which is preliminary data.</text>
</comment>
<evidence type="ECO:0000259" key="2">
    <source>
        <dbReference type="SMART" id="SM00235"/>
    </source>
</evidence>
<evidence type="ECO:0000313" key="4">
    <source>
        <dbReference type="Proteomes" id="UP001617213"/>
    </source>
</evidence>
<dbReference type="Gene3D" id="3.40.390.10">
    <property type="entry name" value="Collagenase (Catalytic Domain)"/>
    <property type="match status" value="1"/>
</dbReference>
<sequence length="241" mass="26873">MIASRLFTPPLPAPPPSPAKDGDSIQPTERLSRSRRDVGEPDKYWPQHSTLKIAMYDYEMDDPYVQAVKQAASEWLPHINLKFEFVSGEEGDVRISGVPIHQGSGVSMVGTDAQKVSPGMPTMNLPIDYSSTSFVHTVLHEFGHMLGARHAHQHPDANIPWDLAKLDRHIPHHYQQANLLPLPRSAAYDFLPYDEDSAMHYAINPALTTSNTFHSRNSMLSPGDIAWANKAYPKATRRTGT</sequence>
<reference evidence="3 4" key="1">
    <citation type="submission" date="2024-10" db="EMBL/GenBank/DDBJ databases">
        <title>The Natural Products Discovery Center: Release of the First 8490 Sequenced Strains for Exploring Actinobacteria Biosynthetic Diversity.</title>
        <authorList>
            <person name="Kalkreuter E."/>
            <person name="Kautsar S.A."/>
            <person name="Yang D."/>
            <person name="Bader C.D."/>
            <person name="Teijaro C.N."/>
            <person name="Fluegel L."/>
            <person name="Davis C.M."/>
            <person name="Simpson J.R."/>
            <person name="Lauterbach L."/>
            <person name="Steele A.D."/>
            <person name="Gui C."/>
            <person name="Meng S."/>
            <person name="Li G."/>
            <person name="Viehrig K."/>
            <person name="Ye F."/>
            <person name="Su P."/>
            <person name="Kiefer A.F."/>
            <person name="Nichols A."/>
            <person name="Cepeda A.J."/>
            <person name="Yan W."/>
            <person name="Fan B."/>
            <person name="Jiang Y."/>
            <person name="Adhikari A."/>
            <person name="Zheng C.-J."/>
            <person name="Schuster L."/>
            <person name="Cowan T.M."/>
            <person name="Smanski M.J."/>
            <person name="Chevrette M.G."/>
            <person name="De Carvalho L.P.S."/>
            <person name="Shen B."/>
        </authorList>
    </citation>
    <scope>NUCLEOTIDE SEQUENCE [LARGE SCALE GENOMIC DNA]</scope>
    <source>
        <strain evidence="3 4">NPDC087581</strain>
    </source>
</reference>
<dbReference type="Pfam" id="PF01400">
    <property type="entry name" value="Astacin"/>
    <property type="match status" value="1"/>
</dbReference>
<dbReference type="EMBL" id="JBIUWZ010000004">
    <property type="protein sequence ID" value="MFJ2677403.1"/>
    <property type="molecule type" value="Genomic_DNA"/>
</dbReference>
<evidence type="ECO:0000256" key="1">
    <source>
        <dbReference type="SAM" id="MobiDB-lite"/>
    </source>
</evidence>
<dbReference type="InterPro" id="IPR024079">
    <property type="entry name" value="MetalloPept_cat_dom_sf"/>
</dbReference>
<dbReference type="RefSeq" id="WP_401380198.1">
    <property type="nucleotide sequence ID" value="NZ_JBIUWZ010000004.1"/>
</dbReference>
<proteinExistence type="predicted"/>
<feature type="domain" description="Peptidase metallopeptidase" evidence="2">
    <location>
        <begin position="41"/>
        <end position="176"/>
    </location>
</feature>
<gene>
    <name evidence="3" type="ORF">ACIOWJ_04745</name>
</gene>
<feature type="region of interest" description="Disordered" evidence="1">
    <location>
        <begin position="1"/>
        <end position="44"/>
    </location>
</feature>
<evidence type="ECO:0000313" key="3">
    <source>
        <dbReference type="EMBL" id="MFJ2677403.1"/>
    </source>
</evidence>
<dbReference type="Proteomes" id="UP001617213">
    <property type="component" value="Unassembled WGS sequence"/>
</dbReference>
<organism evidence="3 4">
    <name type="scientific">Pseudomonas sivasensis</name>
    <dbReference type="NCBI Taxonomy" id="1880678"/>
    <lineage>
        <taxon>Bacteria</taxon>
        <taxon>Pseudomonadati</taxon>
        <taxon>Pseudomonadota</taxon>
        <taxon>Gammaproteobacteria</taxon>
        <taxon>Pseudomonadales</taxon>
        <taxon>Pseudomonadaceae</taxon>
        <taxon>Pseudomonas</taxon>
    </lineage>
</organism>